<keyword evidence="4 6" id="KW-1133">Transmembrane helix</keyword>
<dbReference type="Pfam" id="PF03739">
    <property type="entry name" value="LptF_LptG"/>
    <property type="match status" value="1"/>
</dbReference>
<evidence type="ECO:0000256" key="6">
    <source>
        <dbReference type="SAM" id="Phobius"/>
    </source>
</evidence>
<dbReference type="NCBIfam" id="TIGR04408">
    <property type="entry name" value="LptG_lptG"/>
    <property type="match status" value="1"/>
</dbReference>
<proteinExistence type="predicted"/>
<evidence type="ECO:0000256" key="2">
    <source>
        <dbReference type="ARBA" id="ARBA00022475"/>
    </source>
</evidence>
<sequence>MRLRAPPVALLYLARNMAHMTALTLLAFVTLFLFFGILDEIDKVGRGTYTLTKMLTWAALQVPANIAELAPVAALIGGIVALAQLASGSEITILRAAGLSTRRLAVWIVLIALPFAAVVWIVSDVVTPWSVQRAETLRLSALQVAAGQELASGRWLKDNTGLAPGFTRYANAGRLAPDGRVERVSLYEFDAERRLTRVITAQRGEVAPGGWMLHGVQEVRFARALGPLGESVSTQAGTMDSWMWNTAVSPKVFGSISRTAEEMSLIELGRTIRFLAENQQRTTALEQAFYQKLFVPLSVIVMLLLALPFAFLQSRAGGVSAKMFVGILLGVLFHTLNRLFSHLGNLNTWPPLFTAVAPLLVGLALAAALLWWVQRTR</sequence>
<comment type="caution">
    <text evidence="7">The sequence shown here is derived from an EMBL/GenBank/DDBJ whole genome shotgun (WGS) entry which is preliminary data.</text>
</comment>
<keyword evidence="5 6" id="KW-0472">Membrane</keyword>
<evidence type="ECO:0000313" key="8">
    <source>
        <dbReference type="Proteomes" id="UP001595556"/>
    </source>
</evidence>
<reference evidence="8" key="1">
    <citation type="journal article" date="2019" name="Int. J. Syst. Evol. Microbiol.">
        <title>The Global Catalogue of Microorganisms (GCM) 10K type strain sequencing project: providing services to taxonomists for standard genome sequencing and annotation.</title>
        <authorList>
            <consortium name="The Broad Institute Genomics Platform"/>
            <consortium name="The Broad Institute Genome Sequencing Center for Infectious Disease"/>
            <person name="Wu L."/>
            <person name="Ma J."/>
        </authorList>
    </citation>
    <scope>NUCLEOTIDE SEQUENCE [LARGE SCALE GENOMIC DNA]</scope>
    <source>
        <strain evidence="8">KCTC 52168</strain>
    </source>
</reference>
<accession>A0ABV7H558</accession>
<keyword evidence="8" id="KW-1185">Reference proteome</keyword>
<evidence type="ECO:0000256" key="1">
    <source>
        <dbReference type="ARBA" id="ARBA00004651"/>
    </source>
</evidence>
<dbReference type="PANTHER" id="PTHR33529">
    <property type="entry name" value="SLR0882 PROTEIN-RELATED"/>
    <property type="match status" value="1"/>
</dbReference>
<dbReference type="PANTHER" id="PTHR33529:SF2">
    <property type="entry name" value="LIPOPOLYSACCHARIDE EXPORT SYSTEM PERMEASE PROTEIN LPTG"/>
    <property type="match status" value="1"/>
</dbReference>
<organism evidence="7 8">
    <name type="scientific">Piscinibacterium candidicorallinum</name>
    <dbReference type="NCBI Taxonomy" id="1793872"/>
    <lineage>
        <taxon>Bacteria</taxon>
        <taxon>Pseudomonadati</taxon>
        <taxon>Pseudomonadota</taxon>
        <taxon>Betaproteobacteria</taxon>
        <taxon>Burkholderiales</taxon>
        <taxon>Piscinibacterium</taxon>
    </lineage>
</organism>
<dbReference type="EMBL" id="JBHRTI010000004">
    <property type="protein sequence ID" value="MFC3147898.1"/>
    <property type="molecule type" value="Genomic_DNA"/>
</dbReference>
<name>A0ABV7H558_9BURK</name>
<dbReference type="Proteomes" id="UP001595556">
    <property type="component" value="Unassembled WGS sequence"/>
</dbReference>
<dbReference type="InterPro" id="IPR030923">
    <property type="entry name" value="LptG"/>
</dbReference>
<keyword evidence="2" id="KW-1003">Cell membrane</keyword>
<feature type="transmembrane region" description="Helical" evidence="6">
    <location>
        <begin position="293"/>
        <end position="311"/>
    </location>
</feature>
<protein>
    <submittedName>
        <fullName evidence="7">LPS export ABC transporter permease LptG</fullName>
    </submittedName>
</protein>
<comment type="subcellular location">
    <subcellularLocation>
        <location evidence="1">Cell membrane</location>
        <topology evidence="1">Multi-pass membrane protein</topology>
    </subcellularLocation>
</comment>
<evidence type="ECO:0000256" key="5">
    <source>
        <dbReference type="ARBA" id="ARBA00023136"/>
    </source>
</evidence>
<feature type="transmembrane region" description="Helical" evidence="6">
    <location>
        <begin position="323"/>
        <end position="340"/>
    </location>
</feature>
<evidence type="ECO:0000313" key="7">
    <source>
        <dbReference type="EMBL" id="MFC3147898.1"/>
    </source>
</evidence>
<gene>
    <name evidence="7" type="primary">lptG</name>
    <name evidence="7" type="ORF">ACFOEN_09610</name>
</gene>
<keyword evidence="3 6" id="KW-0812">Transmembrane</keyword>
<feature type="transmembrane region" description="Helical" evidence="6">
    <location>
        <begin position="58"/>
        <end position="83"/>
    </location>
</feature>
<evidence type="ECO:0000256" key="4">
    <source>
        <dbReference type="ARBA" id="ARBA00022989"/>
    </source>
</evidence>
<dbReference type="InterPro" id="IPR005495">
    <property type="entry name" value="LptG/LptF_permease"/>
</dbReference>
<evidence type="ECO:0000256" key="3">
    <source>
        <dbReference type="ARBA" id="ARBA00022692"/>
    </source>
</evidence>
<feature type="transmembrane region" description="Helical" evidence="6">
    <location>
        <begin position="20"/>
        <end position="38"/>
    </location>
</feature>
<dbReference type="RefSeq" id="WP_377303364.1">
    <property type="nucleotide sequence ID" value="NZ_CP180191.1"/>
</dbReference>
<feature type="transmembrane region" description="Helical" evidence="6">
    <location>
        <begin position="352"/>
        <end position="373"/>
    </location>
</feature>
<feature type="transmembrane region" description="Helical" evidence="6">
    <location>
        <begin position="104"/>
        <end position="123"/>
    </location>
</feature>